<dbReference type="Proteomes" id="UP000696294">
    <property type="component" value="Unassembled WGS sequence"/>
</dbReference>
<keyword evidence="2" id="KW-0560">Oxidoreductase</keyword>
<organism evidence="6 7">
    <name type="scientific">Nonomuraea composti</name>
    <dbReference type="NCBI Taxonomy" id="2720023"/>
    <lineage>
        <taxon>Bacteria</taxon>
        <taxon>Bacillati</taxon>
        <taxon>Actinomycetota</taxon>
        <taxon>Actinomycetes</taxon>
        <taxon>Streptosporangiales</taxon>
        <taxon>Streptosporangiaceae</taxon>
        <taxon>Nonomuraea</taxon>
    </lineage>
</organism>
<evidence type="ECO:0000256" key="4">
    <source>
        <dbReference type="ARBA" id="ARBA00023194"/>
    </source>
</evidence>
<evidence type="ECO:0000313" key="6">
    <source>
        <dbReference type="EMBL" id="NJP96276.1"/>
    </source>
</evidence>
<dbReference type="Gene3D" id="3.60.130.10">
    <property type="entry name" value="Clavaminate synthase-like"/>
    <property type="match status" value="1"/>
</dbReference>
<dbReference type="SUPFAM" id="SSF51197">
    <property type="entry name" value="Clavaminate synthase-like"/>
    <property type="match status" value="1"/>
</dbReference>
<dbReference type="Pfam" id="PF02668">
    <property type="entry name" value="TauD"/>
    <property type="match status" value="1"/>
</dbReference>
<sequence length="310" mass="34497">MKIHSKNIGSEIVANPGERLADIDPALVVSLLKRDGYVYFTGYQPTLEEFEAFTRRFGTCAGARHVHYPEGGEALGFHAEDSYNPYRPDAIWFLCLYEGSDGGAPTGAVDGVRLLNELSPHWQEFCRTNTLRFERHWAEETWRSATGGAATEEIEKVLDSLPGFSHRFLPDGRLYTCYEAPIVVKTPGGQESFSNTMLQAMTEQTFYGMSLGDGSPVPRELLETVERWAFENEVEIGWSAGDVAVIDNYRMMHRRAEYHGKDRDLRARHCENLFGTQLPDDSTPLAAGIKSLIQSDVGLPVATGPLTATV</sequence>
<dbReference type="InterPro" id="IPR003819">
    <property type="entry name" value="TauD/TfdA-like"/>
</dbReference>
<evidence type="ECO:0000256" key="1">
    <source>
        <dbReference type="ARBA" id="ARBA00001954"/>
    </source>
</evidence>
<comment type="caution">
    <text evidence="6">The sequence shown here is derived from an EMBL/GenBank/DDBJ whole genome shotgun (WGS) entry which is preliminary data.</text>
</comment>
<evidence type="ECO:0000313" key="7">
    <source>
        <dbReference type="Proteomes" id="UP000696294"/>
    </source>
</evidence>
<dbReference type="RefSeq" id="WP_168017879.1">
    <property type="nucleotide sequence ID" value="NZ_JAATEP010000047.1"/>
</dbReference>
<name>A0ABX1BLZ5_9ACTN</name>
<dbReference type="PANTHER" id="PTHR10696">
    <property type="entry name" value="GAMMA-BUTYROBETAINE HYDROXYLASE-RELATED"/>
    <property type="match status" value="1"/>
</dbReference>
<dbReference type="GO" id="GO:0051213">
    <property type="term" value="F:dioxygenase activity"/>
    <property type="evidence" value="ECO:0007669"/>
    <property type="project" value="UniProtKB-KW"/>
</dbReference>
<evidence type="ECO:0000256" key="2">
    <source>
        <dbReference type="ARBA" id="ARBA00023002"/>
    </source>
</evidence>
<gene>
    <name evidence="6" type="ORF">HCN51_43745</name>
</gene>
<evidence type="ECO:0000259" key="5">
    <source>
        <dbReference type="Pfam" id="PF02668"/>
    </source>
</evidence>
<dbReference type="InterPro" id="IPR042098">
    <property type="entry name" value="TauD-like_sf"/>
</dbReference>
<proteinExistence type="predicted"/>
<dbReference type="PANTHER" id="PTHR10696:SF56">
    <property type="entry name" value="TAUD_TFDA-LIKE DOMAIN-CONTAINING PROTEIN"/>
    <property type="match status" value="1"/>
</dbReference>
<evidence type="ECO:0000256" key="3">
    <source>
        <dbReference type="ARBA" id="ARBA00023004"/>
    </source>
</evidence>
<keyword evidence="7" id="KW-1185">Reference proteome</keyword>
<accession>A0ABX1BLZ5</accession>
<dbReference type="InterPro" id="IPR050411">
    <property type="entry name" value="AlphaKG_dependent_hydroxylases"/>
</dbReference>
<keyword evidence="3" id="KW-0408">Iron</keyword>
<keyword evidence="4" id="KW-0045">Antibiotic biosynthesis</keyword>
<comment type="cofactor">
    <cofactor evidence="1">
        <name>Fe(2+)</name>
        <dbReference type="ChEBI" id="CHEBI:29033"/>
    </cofactor>
</comment>
<dbReference type="EMBL" id="JAATEP010000047">
    <property type="protein sequence ID" value="NJP96276.1"/>
    <property type="molecule type" value="Genomic_DNA"/>
</dbReference>
<keyword evidence="6" id="KW-0223">Dioxygenase</keyword>
<protein>
    <submittedName>
        <fullName evidence="6">TauD/TfdA family dioxygenase</fullName>
    </submittedName>
</protein>
<feature type="domain" description="TauD/TfdA-like" evidence="5">
    <location>
        <begin position="20"/>
        <end position="266"/>
    </location>
</feature>
<reference evidence="6 7" key="1">
    <citation type="submission" date="2020-03" db="EMBL/GenBank/DDBJ databases">
        <title>WGS of actinomycetes isolated from Thailand.</title>
        <authorList>
            <person name="Thawai C."/>
        </authorList>
    </citation>
    <scope>NUCLEOTIDE SEQUENCE [LARGE SCALE GENOMIC DNA]</scope>
    <source>
        <strain evidence="6 7">FMUSA5-5</strain>
    </source>
</reference>